<dbReference type="Proteomes" id="UP000825935">
    <property type="component" value="Chromosome 31"/>
</dbReference>
<reference evidence="1" key="1">
    <citation type="submission" date="2021-08" db="EMBL/GenBank/DDBJ databases">
        <title>WGS assembly of Ceratopteris richardii.</title>
        <authorList>
            <person name="Marchant D.B."/>
            <person name="Chen G."/>
            <person name="Jenkins J."/>
            <person name="Shu S."/>
            <person name="Leebens-Mack J."/>
            <person name="Grimwood J."/>
            <person name="Schmutz J."/>
            <person name="Soltis P."/>
            <person name="Soltis D."/>
            <person name="Chen Z.-H."/>
        </authorList>
    </citation>
    <scope>NUCLEOTIDE SEQUENCE</scope>
    <source>
        <strain evidence="1">Whitten #5841</strain>
        <tissue evidence="1">Leaf</tissue>
    </source>
</reference>
<dbReference type="AlphaFoldDB" id="A0A8T2QXP7"/>
<proteinExistence type="predicted"/>
<name>A0A8T2QXP7_CERRI</name>
<dbReference type="EMBL" id="CM035436">
    <property type="protein sequence ID" value="KAH7288201.1"/>
    <property type="molecule type" value="Genomic_DNA"/>
</dbReference>
<sequence length="123" mass="14123">MVVEPGSVMDGVYTLRLLTNASVCEGVIQLHKPDLKIDQPLGDDLCTVLYMHERLSNLLLNIFCFPSLQFRGTPQHFYRIISVNKRVVADQFSPSYRNMMAKEGRILQVVLNLSHEEFHALKY</sequence>
<keyword evidence="2" id="KW-1185">Reference proteome</keyword>
<evidence type="ECO:0000313" key="2">
    <source>
        <dbReference type="Proteomes" id="UP000825935"/>
    </source>
</evidence>
<comment type="caution">
    <text evidence="1">The sequence shown here is derived from an EMBL/GenBank/DDBJ whole genome shotgun (WGS) entry which is preliminary data.</text>
</comment>
<accession>A0A8T2QXP7</accession>
<organism evidence="1 2">
    <name type="scientific">Ceratopteris richardii</name>
    <name type="common">Triangle waterfern</name>
    <dbReference type="NCBI Taxonomy" id="49495"/>
    <lineage>
        <taxon>Eukaryota</taxon>
        <taxon>Viridiplantae</taxon>
        <taxon>Streptophyta</taxon>
        <taxon>Embryophyta</taxon>
        <taxon>Tracheophyta</taxon>
        <taxon>Polypodiopsida</taxon>
        <taxon>Polypodiidae</taxon>
        <taxon>Polypodiales</taxon>
        <taxon>Pteridineae</taxon>
        <taxon>Pteridaceae</taxon>
        <taxon>Parkerioideae</taxon>
        <taxon>Ceratopteris</taxon>
    </lineage>
</organism>
<protein>
    <submittedName>
        <fullName evidence="1">Uncharacterized protein</fullName>
    </submittedName>
</protein>
<evidence type="ECO:0000313" key="1">
    <source>
        <dbReference type="EMBL" id="KAH7288201.1"/>
    </source>
</evidence>
<gene>
    <name evidence="1" type="ORF">KP509_31G016800</name>
</gene>